<evidence type="ECO:0000256" key="1">
    <source>
        <dbReference type="ARBA" id="ARBA00000142"/>
    </source>
</evidence>
<keyword evidence="5 7" id="KW-0949">S-adenosyl-L-methionine</keyword>
<protein>
    <recommendedName>
        <fullName evidence="7">tRNA (guanine-N(7)-)-methyltransferase</fullName>
        <ecNumber evidence="7">2.1.1.33</ecNumber>
    </recommendedName>
    <alternativeName>
        <fullName evidence="7">tRNA (guanine(46)-N(7))-methyltransferase</fullName>
    </alternativeName>
    <alternativeName>
        <fullName evidence="7">tRNA(m7G46)-methyltransferase</fullName>
    </alternativeName>
</protein>
<feature type="binding site" evidence="7">
    <location>
        <position position="72"/>
    </location>
    <ligand>
        <name>S-adenosyl-L-methionine</name>
        <dbReference type="ChEBI" id="CHEBI:59789"/>
    </ligand>
</feature>
<evidence type="ECO:0000313" key="9">
    <source>
        <dbReference type="Proteomes" id="UP000251889"/>
    </source>
</evidence>
<feature type="binding site" evidence="7">
    <location>
        <position position="47"/>
    </location>
    <ligand>
        <name>S-adenosyl-L-methionine</name>
        <dbReference type="ChEBI" id="CHEBI:59789"/>
    </ligand>
</feature>
<dbReference type="PANTHER" id="PTHR23417">
    <property type="entry name" value="3-DEOXY-D-MANNO-OCTULOSONIC-ACID TRANSFERASE/TRNA GUANINE-N 7 - -METHYLTRANSFERASE"/>
    <property type="match status" value="1"/>
</dbReference>
<dbReference type="OrthoDB" id="9802090at2"/>
<dbReference type="Gene3D" id="3.40.50.150">
    <property type="entry name" value="Vaccinia Virus protein VP39"/>
    <property type="match status" value="1"/>
</dbReference>
<feature type="binding site" evidence="7">
    <location>
        <position position="121"/>
    </location>
    <ligand>
        <name>S-adenosyl-L-methionine</name>
        <dbReference type="ChEBI" id="CHEBI:59789"/>
    </ligand>
</feature>
<feature type="binding site" evidence="7">
    <location>
        <position position="157"/>
    </location>
    <ligand>
        <name>substrate</name>
    </ligand>
</feature>
<evidence type="ECO:0000256" key="7">
    <source>
        <dbReference type="HAMAP-Rule" id="MF_01057"/>
    </source>
</evidence>
<dbReference type="PROSITE" id="PS51625">
    <property type="entry name" value="SAM_MT_TRMB"/>
    <property type="match status" value="1"/>
</dbReference>
<comment type="function">
    <text evidence="2 7">Catalyzes the formation of N(7)-methylguanine at position 46 (m7G46) in tRNA.</text>
</comment>
<dbReference type="UniPathway" id="UPA00989"/>
<keyword evidence="4 7" id="KW-0808">Transferase</keyword>
<dbReference type="EC" id="2.1.1.33" evidence="7"/>
<sequence>MVKRKLERFKVIEERTNVIEPTKTLYKQIKGNWRRDFFKNDNPITVELACGRGEYTTGLARLFPNRNFIGVDIKGERIWRGSTTAVEENLSNVGFLRTQILLIENFFEPGEINEVWLTFPDPRPTKRDIKRRLTSPRFLAMYRSLAGTGAYIRLKTDNTILYEYTVEALQERNDIEDFKFTPEVYQSDLRGEVFDIKTRYEEHFAAKGETIKYLRFKFK</sequence>
<dbReference type="InterPro" id="IPR003358">
    <property type="entry name" value="tRNA_(Gua-N-7)_MeTrfase_Trmb"/>
</dbReference>
<dbReference type="InterPro" id="IPR055361">
    <property type="entry name" value="tRNA_methyltr_TrmB_bact"/>
</dbReference>
<reference evidence="8 9" key="1">
    <citation type="submission" date="2018-06" db="EMBL/GenBank/DDBJ databases">
        <title>Chryseolinea flavus sp. nov., a member of the phylum Bacteroidetes isolated from soil.</title>
        <authorList>
            <person name="Li Y."/>
            <person name="Wang J."/>
        </authorList>
    </citation>
    <scope>NUCLEOTIDE SEQUENCE [LARGE SCALE GENOMIC DNA]</scope>
    <source>
        <strain evidence="8 9">SDU1-6</strain>
    </source>
</reference>
<dbReference type="SUPFAM" id="SSF53335">
    <property type="entry name" value="S-adenosyl-L-methionine-dependent methyltransferases"/>
    <property type="match status" value="1"/>
</dbReference>
<dbReference type="NCBIfam" id="TIGR00091">
    <property type="entry name" value="tRNA (guanosine(46)-N7)-methyltransferase TrmB"/>
    <property type="match status" value="1"/>
</dbReference>
<dbReference type="AlphaFoldDB" id="A0A364XUL9"/>
<feature type="binding site" evidence="7">
    <location>
        <begin position="198"/>
        <end position="201"/>
    </location>
    <ligand>
        <name>substrate</name>
    </ligand>
</feature>
<dbReference type="GO" id="GO:0008176">
    <property type="term" value="F:tRNA (guanine(46)-N7)-methyltransferase activity"/>
    <property type="evidence" value="ECO:0007669"/>
    <property type="project" value="UniProtKB-UniRule"/>
</dbReference>
<gene>
    <name evidence="7" type="primary">trmB</name>
    <name evidence="8" type="ORF">DQQ10_25700</name>
</gene>
<evidence type="ECO:0000313" key="8">
    <source>
        <dbReference type="EMBL" id="RAV98001.1"/>
    </source>
</evidence>
<keyword evidence="9" id="KW-1185">Reference proteome</keyword>
<dbReference type="EMBL" id="QMFY01000023">
    <property type="protein sequence ID" value="RAV98001.1"/>
    <property type="molecule type" value="Genomic_DNA"/>
</dbReference>
<evidence type="ECO:0000256" key="2">
    <source>
        <dbReference type="ARBA" id="ARBA00003015"/>
    </source>
</evidence>
<comment type="pathway">
    <text evidence="7">tRNA modification; N(7)-methylguanine-tRNA biosynthesis.</text>
</comment>
<organism evidence="8 9">
    <name type="scientific">Pseudochryseolinea flava</name>
    <dbReference type="NCBI Taxonomy" id="2059302"/>
    <lineage>
        <taxon>Bacteria</taxon>
        <taxon>Pseudomonadati</taxon>
        <taxon>Bacteroidota</taxon>
        <taxon>Cytophagia</taxon>
        <taxon>Cytophagales</taxon>
        <taxon>Fulvivirgaceae</taxon>
        <taxon>Pseudochryseolinea</taxon>
    </lineage>
</organism>
<keyword evidence="6 7" id="KW-0819">tRNA processing</keyword>
<dbReference type="Pfam" id="PF02390">
    <property type="entry name" value="Methyltransf_4"/>
    <property type="match status" value="1"/>
</dbReference>
<comment type="catalytic activity">
    <reaction evidence="1 7">
        <text>guanosine(46) in tRNA + S-adenosyl-L-methionine = N(7)-methylguanosine(46) in tRNA + S-adenosyl-L-homocysteine</text>
        <dbReference type="Rhea" id="RHEA:42708"/>
        <dbReference type="Rhea" id="RHEA-COMP:10188"/>
        <dbReference type="Rhea" id="RHEA-COMP:10189"/>
        <dbReference type="ChEBI" id="CHEBI:57856"/>
        <dbReference type="ChEBI" id="CHEBI:59789"/>
        <dbReference type="ChEBI" id="CHEBI:74269"/>
        <dbReference type="ChEBI" id="CHEBI:74480"/>
        <dbReference type="EC" id="2.1.1.33"/>
    </reaction>
</comment>
<dbReference type="InterPro" id="IPR029063">
    <property type="entry name" value="SAM-dependent_MTases_sf"/>
</dbReference>
<evidence type="ECO:0000256" key="6">
    <source>
        <dbReference type="ARBA" id="ARBA00022694"/>
    </source>
</evidence>
<evidence type="ECO:0000256" key="4">
    <source>
        <dbReference type="ARBA" id="ARBA00022679"/>
    </source>
</evidence>
<dbReference type="NCBIfam" id="NF001080">
    <property type="entry name" value="PRK00121.2-2"/>
    <property type="match status" value="1"/>
</dbReference>
<comment type="caution">
    <text evidence="8">The sequence shown here is derived from an EMBL/GenBank/DDBJ whole genome shotgun (WGS) entry which is preliminary data.</text>
</comment>
<dbReference type="HAMAP" id="MF_01057">
    <property type="entry name" value="tRNA_methyltr_TrmB"/>
    <property type="match status" value="1"/>
</dbReference>
<dbReference type="GO" id="GO:0043527">
    <property type="term" value="C:tRNA methyltransferase complex"/>
    <property type="evidence" value="ECO:0007669"/>
    <property type="project" value="TreeGrafter"/>
</dbReference>
<name>A0A364XUL9_9BACT</name>
<comment type="similarity">
    <text evidence="7">Belongs to the class I-like SAM-binding methyltransferase superfamily. TrmB family.</text>
</comment>
<dbReference type="Proteomes" id="UP000251889">
    <property type="component" value="Unassembled WGS sequence"/>
</dbReference>
<accession>A0A364XUL9</accession>
<keyword evidence="3 7" id="KW-0489">Methyltransferase</keyword>
<dbReference type="PANTHER" id="PTHR23417:SF14">
    <property type="entry name" value="PENTACOTRIPEPTIDE-REPEAT REGION OF PRORP DOMAIN-CONTAINING PROTEIN"/>
    <property type="match status" value="1"/>
</dbReference>
<evidence type="ECO:0000256" key="5">
    <source>
        <dbReference type="ARBA" id="ARBA00022691"/>
    </source>
</evidence>
<evidence type="ECO:0000256" key="3">
    <source>
        <dbReference type="ARBA" id="ARBA00022603"/>
    </source>
</evidence>
<comment type="caution">
    <text evidence="7">Lacks conserved residue(s) required for the propagation of feature annotation.</text>
</comment>
<proteinExistence type="inferred from homology"/>